<dbReference type="Pfam" id="PF11380">
    <property type="entry name" value="Stealth_CR2"/>
    <property type="match status" value="1"/>
</dbReference>
<evidence type="ECO:0000313" key="5">
    <source>
        <dbReference type="EMBL" id="MFC3932043.1"/>
    </source>
</evidence>
<dbReference type="Proteomes" id="UP001595901">
    <property type="component" value="Unassembled WGS sequence"/>
</dbReference>
<organism evidence="5 6">
    <name type="scientific">Streptococcus dentapri</name>
    <dbReference type="NCBI Taxonomy" id="573564"/>
    <lineage>
        <taxon>Bacteria</taxon>
        <taxon>Bacillati</taxon>
        <taxon>Bacillota</taxon>
        <taxon>Bacilli</taxon>
        <taxon>Lactobacillales</taxon>
        <taxon>Streptococcaceae</taxon>
        <taxon>Streptococcus</taxon>
    </lineage>
</organism>
<comment type="similarity">
    <text evidence="1">Belongs to the stealth family.</text>
</comment>
<dbReference type="InterPro" id="IPR021520">
    <property type="entry name" value="Stealth_CR2"/>
</dbReference>
<feature type="domain" description="Stealth protein CR2 conserved region 2" evidence="4">
    <location>
        <begin position="45"/>
        <end position="144"/>
    </location>
</feature>
<name>A0ABV8D0L1_9STRE</name>
<accession>A0ABV8D0L1</accession>
<proteinExistence type="inferred from homology"/>
<evidence type="ECO:0000256" key="1">
    <source>
        <dbReference type="ARBA" id="ARBA00007583"/>
    </source>
</evidence>
<comment type="caution">
    <text evidence="5">The sequence shown here is derived from an EMBL/GenBank/DDBJ whole genome shotgun (WGS) entry which is preliminary data.</text>
</comment>
<keyword evidence="2" id="KW-0808">Transferase</keyword>
<dbReference type="RefSeq" id="WP_380431074.1">
    <property type="nucleotide sequence ID" value="NZ_JBHSAC010000041.1"/>
</dbReference>
<dbReference type="PANTHER" id="PTHR24045:SF0">
    <property type="entry name" value="N-ACETYLGLUCOSAMINE-1-PHOSPHOTRANSFERASE SUBUNITS ALPHA_BETA"/>
    <property type="match status" value="1"/>
</dbReference>
<sequence length="334" mass="39525">MSRAVEDKIDVVVTYVDGNDPVWLKEKSQYDGSDGNYQESDTEQRYRSIPYFNYWFRAIENYAPWVNKVFFVTYGHLPSWLDTSHPKLRIVKHEDYIPADYLPTYNSNVIELNLHRIPDLSEHFILFSDDVFLNAPVSLEDFFVGGRVKDYGIYAPLIPREEFNHIELNNTMVINKHFTKKMTFKKDPFKFLNLRYKKYIMNNLFAAFYRGIMGYKNFHVTLPHLKSTFEEVWNKEGKLLDKVCQNRFRGLNDVNHFLMSHWNIEANRFVPQRVNFGQYFPLHETNKVLKHLKNSPYKVLCINDEANNYDFASGFAKLEAAFAAKLPNKSSYER</sequence>
<reference evidence="6" key="1">
    <citation type="journal article" date="2019" name="Int. J. Syst. Evol. Microbiol.">
        <title>The Global Catalogue of Microorganisms (GCM) 10K type strain sequencing project: providing services to taxonomists for standard genome sequencing and annotation.</title>
        <authorList>
            <consortium name="The Broad Institute Genomics Platform"/>
            <consortium name="The Broad Institute Genome Sequencing Center for Infectious Disease"/>
            <person name="Wu L."/>
            <person name="Ma J."/>
        </authorList>
    </citation>
    <scope>NUCLEOTIDE SEQUENCE [LARGE SCALE GENOMIC DNA]</scope>
    <source>
        <strain evidence="6">CCUG 58728</strain>
    </source>
</reference>
<evidence type="ECO:0000313" key="6">
    <source>
        <dbReference type="Proteomes" id="UP001595901"/>
    </source>
</evidence>
<keyword evidence="6" id="KW-1185">Reference proteome</keyword>
<evidence type="ECO:0000256" key="3">
    <source>
        <dbReference type="ARBA" id="ARBA00023169"/>
    </source>
</evidence>
<evidence type="ECO:0000256" key="2">
    <source>
        <dbReference type="ARBA" id="ARBA00022679"/>
    </source>
</evidence>
<dbReference type="InterPro" id="IPR047141">
    <property type="entry name" value="Stealth"/>
</dbReference>
<protein>
    <submittedName>
        <fullName evidence="5">Stealth family protein</fullName>
    </submittedName>
</protein>
<gene>
    <name evidence="5" type="ORF">ACFOSE_04515</name>
</gene>
<dbReference type="PANTHER" id="PTHR24045">
    <property type="match status" value="1"/>
</dbReference>
<dbReference type="EMBL" id="JBHSAC010000041">
    <property type="protein sequence ID" value="MFC3932043.1"/>
    <property type="molecule type" value="Genomic_DNA"/>
</dbReference>
<keyword evidence="3" id="KW-0270">Exopolysaccharide synthesis</keyword>
<evidence type="ECO:0000259" key="4">
    <source>
        <dbReference type="Pfam" id="PF11380"/>
    </source>
</evidence>